<dbReference type="AlphaFoldDB" id="A0A2S5AAB1"/>
<evidence type="ECO:0000313" key="1">
    <source>
        <dbReference type="EMBL" id="POY39495.1"/>
    </source>
</evidence>
<keyword evidence="2" id="KW-1185">Reference proteome</keyword>
<evidence type="ECO:0008006" key="3">
    <source>
        <dbReference type="Google" id="ProtNLM"/>
    </source>
</evidence>
<dbReference type="RefSeq" id="WP_103806033.1">
    <property type="nucleotide sequence ID" value="NZ_PQVG01000005.1"/>
</dbReference>
<dbReference type="Proteomes" id="UP000237310">
    <property type="component" value="Unassembled WGS sequence"/>
</dbReference>
<reference evidence="1 2" key="1">
    <citation type="submission" date="2018-01" db="EMBL/GenBank/DDBJ databases">
        <authorList>
            <person name="Gaut B.S."/>
            <person name="Morton B.R."/>
            <person name="Clegg M.T."/>
            <person name="Duvall M.R."/>
        </authorList>
    </citation>
    <scope>NUCLEOTIDE SEQUENCE [LARGE SCALE GENOMIC DNA]</scope>
    <source>
        <strain evidence="1 2">HR-AY</strain>
    </source>
</reference>
<accession>A0A2S5AAB1</accession>
<sequence length="93" mass="10963">MIKEVLFQIQHLKFVNLDSGKYCLIVEDTEVNDYVEEYMLDKGIEIEDVDVNDNDKISIYYNYFSENSNLEKIIETLKKIDSKEVVTIFSLNN</sequence>
<dbReference type="OrthoDB" id="1494976at2"/>
<name>A0A2S5AAB1_9FLAO</name>
<organism evidence="1 2">
    <name type="scientific">Flavobacterium alvei</name>
    <dbReference type="NCBI Taxonomy" id="2080416"/>
    <lineage>
        <taxon>Bacteria</taxon>
        <taxon>Pseudomonadati</taxon>
        <taxon>Bacteroidota</taxon>
        <taxon>Flavobacteriia</taxon>
        <taxon>Flavobacteriales</taxon>
        <taxon>Flavobacteriaceae</taxon>
        <taxon>Flavobacterium</taxon>
    </lineage>
</organism>
<gene>
    <name evidence="1" type="ORF">C3L50_09970</name>
</gene>
<comment type="caution">
    <text evidence="1">The sequence shown here is derived from an EMBL/GenBank/DDBJ whole genome shotgun (WGS) entry which is preliminary data.</text>
</comment>
<proteinExistence type="predicted"/>
<evidence type="ECO:0000313" key="2">
    <source>
        <dbReference type="Proteomes" id="UP000237310"/>
    </source>
</evidence>
<dbReference type="EMBL" id="PQVG01000005">
    <property type="protein sequence ID" value="POY39495.1"/>
    <property type="molecule type" value="Genomic_DNA"/>
</dbReference>
<protein>
    <recommendedName>
        <fullName evidence="3">DUF4265 domain-containing protein</fullName>
    </recommendedName>
</protein>